<dbReference type="HOGENOM" id="CLU_046113_2_1_5"/>
<feature type="transmembrane region" description="Helical" evidence="7">
    <location>
        <begin position="102"/>
        <end position="127"/>
    </location>
</feature>
<keyword evidence="3" id="KW-1003">Cell membrane</keyword>
<evidence type="ECO:0000256" key="3">
    <source>
        <dbReference type="ARBA" id="ARBA00022475"/>
    </source>
</evidence>
<reference evidence="10 12" key="2">
    <citation type="submission" date="2019-03" db="EMBL/GenBank/DDBJ databases">
        <title>Genomic Encyclopedia of Type Strains, Phase IV (KMG-IV): sequencing the most valuable type-strain genomes for metagenomic binning, comparative biology and taxonomic classification.</title>
        <authorList>
            <person name="Goeker M."/>
        </authorList>
    </citation>
    <scope>NUCLEOTIDE SEQUENCE [LARGE SCALE GENOMIC DNA]</scope>
    <source>
        <strain evidence="10 12">DSM 11603</strain>
    </source>
</reference>
<keyword evidence="4 7" id="KW-0812">Transmembrane</keyword>
<gene>
    <name evidence="9" type="ORF">BG36_23745</name>
    <name evidence="10" type="ORF">DES43_11890</name>
</gene>
<dbReference type="PANTHER" id="PTHR30151:SF20">
    <property type="entry name" value="ABC TRANSPORTER PERMEASE PROTEIN HI_0355-RELATED"/>
    <property type="match status" value="1"/>
</dbReference>
<dbReference type="CDD" id="cd06261">
    <property type="entry name" value="TM_PBP2"/>
    <property type="match status" value="1"/>
</dbReference>
<evidence type="ECO:0000313" key="9">
    <source>
        <dbReference type="EMBL" id="EXL09011.1"/>
    </source>
</evidence>
<dbReference type="Pfam" id="PF00528">
    <property type="entry name" value="BPD_transp_1"/>
    <property type="match status" value="1"/>
</dbReference>
<evidence type="ECO:0000256" key="1">
    <source>
        <dbReference type="ARBA" id="ARBA00004651"/>
    </source>
</evidence>
<evidence type="ECO:0000256" key="4">
    <source>
        <dbReference type="ARBA" id="ARBA00022692"/>
    </source>
</evidence>
<name>A0A011US06_9HYPH</name>
<evidence type="ECO:0000256" key="5">
    <source>
        <dbReference type="ARBA" id="ARBA00022989"/>
    </source>
</evidence>
<dbReference type="RefSeq" id="WP_035025433.1">
    <property type="nucleotide sequence ID" value="NZ_KK073883.1"/>
</dbReference>
<dbReference type="EMBL" id="JENY01000009">
    <property type="protein sequence ID" value="EXL09011.1"/>
    <property type="molecule type" value="Genomic_DNA"/>
</dbReference>
<keyword evidence="2 7" id="KW-0813">Transport</keyword>
<feature type="transmembrane region" description="Helical" evidence="7">
    <location>
        <begin position="196"/>
        <end position="218"/>
    </location>
</feature>
<dbReference type="STRING" id="69279.BG36_23745"/>
<dbReference type="Proteomes" id="UP000019849">
    <property type="component" value="Unassembled WGS sequence"/>
</dbReference>
<feature type="transmembrane region" description="Helical" evidence="7">
    <location>
        <begin position="230"/>
        <end position="250"/>
    </location>
</feature>
<dbReference type="PROSITE" id="PS50928">
    <property type="entry name" value="ABC_TM1"/>
    <property type="match status" value="1"/>
</dbReference>
<dbReference type="GO" id="GO:0005886">
    <property type="term" value="C:plasma membrane"/>
    <property type="evidence" value="ECO:0007669"/>
    <property type="project" value="UniProtKB-SubCell"/>
</dbReference>
<keyword evidence="6 7" id="KW-0472">Membrane</keyword>
<dbReference type="PATRIC" id="fig|69279.3.peg.1673"/>
<dbReference type="AlphaFoldDB" id="A0A011US06"/>
<comment type="caution">
    <text evidence="9">The sequence shown here is derived from an EMBL/GenBank/DDBJ whole genome shotgun (WGS) entry which is preliminary data.</text>
</comment>
<evidence type="ECO:0000259" key="8">
    <source>
        <dbReference type="PROSITE" id="PS50928"/>
    </source>
</evidence>
<dbReference type="PANTHER" id="PTHR30151">
    <property type="entry name" value="ALKANE SULFONATE ABC TRANSPORTER-RELATED, MEMBRANE SUBUNIT"/>
    <property type="match status" value="1"/>
</dbReference>
<dbReference type="EMBL" id="SNZF01000018">
    <property type="protein sequence ID" value="TDR33927.1"/>
    <property type="molecule type" value="Genomic_DNA"/>
</dbReference>
<reference evidence="9 11" key="1">
    <citation type="submission" date="2014-02" db="EMBL/GenBank/DDBJ databases">
        <title>Aquamicrobium defluvii Genome sequencing.</title>
        <authorList>
            <person name="Wang X."/>
        </authorList>
    </citation>
    <scope>NUCLEOTIDE SEQUENCE [LARGE SCALE GENOMIC DNA]</scope>
    <source>
        <strain evidence="9 11">W13Z1</strain>
    </source>
</reference>
<keyword evidence="5 7" id="KW-1133">Transmembrane helix</keyword>
<accession>A0A011US06</accession>
<feature type="domain" description="ABC transmembrane type-1" evidence="8">
    <location>
        <begin position="67"/>
        <end position="247"/>
    </location>
</feature>
<evidence type="ECO:0000256" key="7">
    <source>
        <dbReference type="RuleBase" id="RU363032"/>
    </source>
</evidence>
<dbReference type="Gene3D" id="1.10.3720.10">
    <property type="entry name" value="MetI-like"/>
    <property type="match status" value="1"/>
</dbReference>
<feature type="transmembrane region" description="Helical" evidence="7">
    <location>
        <begin position="133"/>
        <end position="152"/>
    </location>
</feature>
<evidence type="ECO:0000313" key="10">
    <source>
        <dbReference type="EMBL" id="TDR33927.1"/>
    </source>
</evidence>
<dbReference type="SUPFAM" id="SSF161098">
    <property type="entry name" value="MetI-like"/>
    <property type="match status" value="1"/>
</dbReference>
<protein>
    <submittedName>
        <fullName evidence="9">ABC transporter permease</fullName>
    </submittedName>
    <submittedName>
        <fullName evidence="10">NitT/TauT family transport system permease protein</fullName>
    </submittedName>
</protein>
<dbReference type="GO" id="GO:0055085">
    <property type="term" value="P:transmembrane transport"/>
    <property type="evidence" value="ECO:0007669"/>
    <property type="project" value="InterPro"/>
</dbReference>
<dbReference type="InterPro" id="IPR000515">
    <property type="entry name" value="MetI-like"/>
</dbReference>
<evidence type="ECO:0000256" key="2">
    <source>
        <dbReference type="ARBA" id="ARBA00022448"/>
    </source>
</evidence>
<feature type="transmembrane region" description="Helical" evidence="7">
    <location>
        <begin position="66"/>
        <end position="90"/>
    </location>
</feature>
<dbReference type="OrthoDB" id="9786495at2"/>
<feature type="transmembrane region" description="Helical" evidence="7">
    <location>
        <begin position="21"/>
        <end position="46"/>
    </location>
</feature>
<organism evidence="9 11">
    <name type="scientific">Aquamicrobium defluvii</name>
    <dbReference type="NCBI Taxonomy" id="69279"/>
    <lineage>
        <taxon>Bacteria</taxon>
        <taxon>Pseudomonadati</taxon>
        <taxon>Pseudomonadota</taxon>
        <taxon>Alphaproteobacteria</taxon>
        <taxon>Hyphomicrobiales</taxon>
        <taxon>Phyllobacteriaceae</taxon>
        <taxon>Aquamicrobium</taxon>
    </lineage>
</organism>
<evidence type="ECO:0000313" key="11">
    <source>
        <dbReference type="Proteomes" id="UP000019849"/>
    </source>
</evidence>
<evidence type="ECO:0000256" key="6">
    <source>
        <dbReference type="ARBA" id="ARBA00023136"/>
    </source>
</evidence>
<dbReference type="eggNOG" id="COG0600">
    <property type="taxonomic scope" value="Bacteria"/>
</dbReference>
<evidence type="ECO:0000313" key="12">
    <source>
        <dbReference type="Proteomes" id="UP000294958"/>
    </source>
</evidence>
<dbReference type="InterPro" id="IPR035906">
    <property type="entry name" value="MetI-like_sf"/>
</dbReference>
<sequence>MSGAAQHHFSFYSRYRKAVSATLSMVALLLMWEAAVFVFAPPVWLLPAPSDIATELFAFPAFYAHHAVYTIRSALIGFAIALVVGMLAAIGIVYSRFLETTIYTLIVGINSIPKIALAPLFIIWLGTGVNSKLAIAALSALFPIAISSVLGLRSADPDALDLARSLRASGFQVLTTIRLPSAAASVFSGVKVGLSFALIGAIAGEFVASSQGLGYVIIISQGTLLTTRVFASLLVLLISGMVLFYVVSYVERLLIPWHVSQRGSSEHVMI</sequence>
<comment type="similarity">
    <text evidence="7">Belongs to the binding-protein-dependent transport system permease family.</text>
</comment>
<comment type="subcellular location">
    <subcellularLocation>
        <location evidence="1 7">Cell membrane</location>
        <topology evidence="1 7">Multi-pass membrane protein</topology>
    </subcellularLocation>
</comment>
<dbReference type="Proteomes" id="UP000294958">
    <property type="component" value="Unassembled WGS sequence"/>
</dbReference>
<proteinExistence type="inferred from homology"/>
<keyword evidence="12" id="KW-1185">Reference proteome</keyword>